<dbReference type="SUPFAM" id="SSF109604">
    <property type="entry name" value="HD-domain/PDEase-like"/>
    <property type="match status" value="1"/>
</dbReference>
<dbReference type="Pfam" id="PF01966">
    <property type="entry name" value="HD"/>
    <property type="match status" value="1"/>
</dbReference>
<organism evidence="2 3">
    <name type="scientific">Fusarium torreyae</name>
    <dbReference type="NCBI Taxonomy" id="1237075"/>
    <lineage>
        <taxon>Eukaryota</taxon>
        <taxon>Fungi</taxon>
        <taxon>Dikarya</taxon>
        <taxon>Ascomycota</taxon>
        <taxon>Pezizomycotina</taxon>
        <taxon>Sordariomycetes</taxon>
        <taxon>Hypocreomycetidae</taxon>
        <taxon>Hypocreales</taxon>
        <taxon>Nectriaceae</taxon>
        <taxon>Fusarium</taxon>
    </lineage>
</organism>
<dbReference type="InterPro" id="IPR003607">
    <property type="entry name" value="HD/PDEase_dom"/>
</dbReference>
<accession>A0A9W8RWZ7</accession>
<evidence type="ECO:0000259" key="1">
    <source>
        <dbReference type="Pfam" id="PF01966"/>
    </source>
</evidence>
<dbReference type="OrthoDB" id="2378324at2759"/>
<dbReference type="PANTHER" id="PTHR35569">
    <property type="entry name" value="CYANAMIDE HYDRATASE DDI2-RELATED"/>
    <property type="match status" value="1"/>
</dbReference>
<keyword evidence="3" id="KW-1185">Reference proteome</keyword>
<reference evidence="2" key="1">
    <citation type="submission" date="2022-09" db="EMBL/GenBank/DDBJ databases">
        <title>Fusarium specimens isolated from Avocado Roots.</title>
        <authorList>
            <person name="Stajich J."/>
            <person name="Roper C."/>
            <person name="Heimlech-Rivalta G."/>
        </authorList>
    </citation>
    <scope>NUCLEOTIDE SEQUENCE</scope>
    <source>
        <strain evidence="2">CF00136</strain>
    </source>
</reference>
<dbReference type="AlphaFoldDB" id="A0A9W8RWZ7"/>
<proteinExistence type="predicted"/>
<name>A0A9W8RWZ7_9HYPO</name>
<dbReference type="InterPro" id="IPR006675">
    <property type="entry name" value="HDIG_dom"/>
</dbReference>
<dbReference type="Proteomes" id="UP001152049">
    <property type="component" value="Unassembled WGS sequence"/>
</dbReference>
<protein>
    <recommendedName>
        <fullName evidence="1">HD domain-containing protein</fullName>
    </recommendedName>
</protein>
<dbReference type="EMBL" id="JAOQAZ010000015">
    <property type="protein sequence ID" value="KAJ4258979.1"/>
    <property type="molecule type" value="Genomic_DNA"/>
</dbReference>
<gene>
    <name evidence="2" type="ORF">NW762_008067</name>
</gene>
<dbReference type="CDD" id="cd00077">
    <property type="entry name" value="HDc"/>
    <property type="match status" value="1"/>
</dbReference>
<feature type="domain" description="HD" evidence="1">
    <location>
        <begin position="41"/>
        <end position="135"/>
    </location>
</feature>
<dbReference type="Gene3D" id="1.10.3210.10">
    <property type="entry name" value="Hypothetical protein af1432"/>
    <property type="match status" value="1"/>
</dbReference>
<dbReference type="PANTHER" id="PTHR35569:SF1">
    <property type="entry name" value="CYANAMIDE HYDRATASE DDI2-RELATED"/>
    <property type="match status" value="1"/>
</dbReference>
<dbReference type="InterPro" id="IPR006674">
    <property type="entry name" value="HD_domain"/>
</dbReference>
<comment type="caution">
    <text evidence="2">The sequence shown here is derived from an EMBL/GenBank/DDBJ whole genome shotgun (WGS) entry which is preliminary data.</text>
</comment>
<evidence type="ECO:0000313" key="2">
    <source>
        <dbReference type="EMBL" id="KAJ4258979.1"/>
    </source>
</evidence>
<sequence>MSSDTTAHTLPDLSDLGINLSQSKVIVQASQYAKEHCDPMTYNHTLRTACWALIIAKKVPQFSNVDQELVVVASILHDLGWSKTKELISNDKRFEVDGANAAKAFLSKIGEGDKWDEARLQRTWDAIALHTTFSIAVHAAPEVALTHLGVVAEFVGPELTLGPDQPKIITLDEYKAVTKAFPRTEFTFENVKVLMCGLCRNKPETTYDNFVGRFGLNYGLDGNGKDKEKFSKALEASQFVHVSKAGLDQLDALDAQ</sequence>
<evidence type="ECO:0000313" key="3">
    <source>
        <dbReference type="Proteomes" id="UP001152049"/>
    </source>
</evidence>
<dbReference type="NCBIfam" id="TIGR00277">
    <property type="entry name" value="HDIG"/>
    <property type="match status" value="1"/>
</dbReference>